<dbReference type="Proteomes" id="UP000053259">
    <property type="component" value="Unassembled WGS sequence"/>
</dbReference>
<dbReference type="InterPro" id="IPR036864">
    <property type="entry name" value="Zn2-C6_fun-type_DNA-bd_sf"/>
</dbReference>
<dbReference type="InterPro" id="IPR007219">
    <property type="entry name" value="XnlR_reg_dom"/>
</dbReference>
<evidence type="ECO:0000313" key="5">
    <source>
        <dbReference type="EMBL" id="KIV99599.1"/>
    </source>
</evidence>
<accession>A0A0D1ZZY5</accession>
<dbReference type="GO" id="GO:0008270">
    <property type="term" value="F:zinc ion binding"/>
    <property type="evidence" value="ECO:0007669"/>
    <property type="project" value="InterPro"/>
</dbReference>
<dbReference type="SMART" id="SM00066">
    <property type="entry name" value="GAL4"/>
    <property type="match status" value="1"/>
</dbReference>
<dbReference type="VEuPathDB" id="FungiDB:PV09_08775"/>
<evidence type="ECO:0000313" key="6">
    <source>
        <dbReference type="Proteomes" id="UP000053259"/>
    </source>
</evidence>
<evidence type="ECO:0000256" key="2">
    <source>
        <dbReference type="ARBA" id="ARBA00022723"/>
    </source>
</evidence>
<dbReference type="InterPro" id="IPR001138">
    <property type="entry name" value="Zn2Cys6_DnaBD"/>
</dbReference>
<dbReference type="GO" id="GO:0006351">
    <property type="term" value="P:DNA-templated transcription"/>
    <property type="evidence" value="ECO:0007669"/>
    <property type="project" value="InterPro"/>
</dbReference>
<feature type="domain" description="Zn(2)-C6 fungal-type" evidence="4">
    <location>
        <begin position="12"/>
        <end position="41"/>
    </location>
</feature>
<evidence type="ECO:0000256" key="3">
    <source>
        <dbReference type="ARBA" id="ARBA00023242"/>
    </source>
</evidence>
<dbReference type="CDD" id="cd00067">
    <property type="entry name" value="GAL4"/>
    <property type="match status" value="1"/>
</dbReference>
<protein>
    <recommendedName>
        <fullName evidence="4">Zn(2)-C6 fungal-type domain-containing protein</fullName>
    </recommendedName>
</protein>
<dbReference type="RefSeq" id="XP_016209469.1">
    <property type="nucleotide sequence ID" value="XM_016362729.1"/>
</dbReference>
<dbReference type="EMBL" id="KN847575">
    <property type="protein sequence ID" value="KIV99599.1"/>
    <property type="molecule type" value="Genomic_DNA"/>
</dbReference>
<name>A0A0D1ZZY5_9PEZI</name>
<proteinExistence type="predicted"/>
<keyword evidence="3" id="KW-0539">Nucleus</keyword>
<dbReference type="PROSITE" id="PS50048">
    <property type="entry name" value="ZN2_CY6_FUNGAL_2"/>
    <property type="match status" value="1"/>
</dbReference>
<dbReference type="PANTHER" id="PTHR31001:SF77">
    <property type="entry name" value="TRANSCRIPTION FACTOR, PUTATIVE (AFU_ORTHOLOGUE AFUA_3G12940)-RELATED"/>
    <property type="match status" value="1"/>
</dbReference>
<dbReference type="GO" id="GO:0005634">
    <property type="term" value="C:nucleus"/>
    <property type="evidence" value="ECO:0007669"/>
    <property type="project" value="UniProtKB-SubCell"/>
</dbReference>
<sequence>MNDLHNATPARSCIACYQRKLKCDRQQPCQRCAGRNVLCVYPSNKITRNRPKKSRSPSLREKVAKLEKEVIGIKDAQSNAVTVYAVDLDSLRAGESLYVTDESGERKVLSKIGRVKIEDEDEDDEVKKHSIRSAAADVDENKPGIPFMLPMFSSMAGGPSSQAMYAPTATEFENFFALFCERVDPIVRIVHKPTIRLLIDRIKGPVSVANSSDPRMTKDKHVTTADHDRWITYMPEKWSNFASARPPNPFSEAVCSPIEYALLMSIALAATCSLTEDDPRLPEMFGDKLAGLRKKVYFATEVSISRIKLASTNNFTALQAFTLYITTKILEENTPEVWHTLWCPVALAIRIATQIGVHKDGETIGLSPFDTEMRRRMWWHLVLLSIRTSEDYSCDLFAPGGSPVKLPANLADDQLSPEMSSWPKADDAPTEMSPSLLRYEAIAAVAEAQRRDWNPNNKSSFFQHIQDFEETLNRRYIEPARANPNNERSRLILALGQVAILKMCWVWGYSLMRQKGETPQLNSSTPNLSDELFITVTKMVEQQVILHCEPSLKNLYWILRNIKPWDGVAILLAQLKARLQKQHAQQNFDQLPQMLKDAWNVSTKALELRQHWVVSQNLIQGLQQMRKQVGEMMGLLTDETIAAISALDIQVDDFGPTPILADTMQFDQMDLDAYMVQNSGGNLDDPWPMFIPMNFNITRNGPF</sequence>
<dbReference type="PANTHER" id="PTHR31001">
    <property type="entry name" value="UNCHARACTERIZED TRANSCRIPTIONAL REGULATORY PROTEIN"/>
    <property type="match status" value="1"/>
</dbReference>
<dbReference type="OrthoDB" id="3902547at2759"/>
<dbReference type="GeneID" id="27316748"/>
<organism evidence="5 6">
    <name type="scientific">Verruconis gallopava</name>
    <dbReference type="NCBI Taxonomy" id="253628"/>
    <lineage>
        <taxon>Eukaryota</taxon>
        <taxon>Fungi</taxon>
        <taxon>Dikarya</taxon>
        <taxon>Ascomycota</taxon>
        <taxon>Pezizomycotina</taxon>
        <taxon>Dothideomycetes</taxon>
        <taxon>Pleosporomycetidae</taxon>
        <taxon>Venturiales</taxon>
        <taxon>Sympoventuriaceae</taxon>
        <taxon>Verruconis</taxon>
    </lineage>
</organism>
<dbReference type="InParanoid" id="A0A0D1ZZY5"/>
<keyword evidence="2" id="KW-0479">Metal-binding</keyword>
<keyword evidence="6" id="KW-1185">Reference proteome</keyword>
<dbReference type="Pfam" id="PF04082">
    <property type="entry name" value="Fungal_trans"/>
    <property type="match status" value="1"/>
</dbReference>
<dbReference type="GO" id="GO:0000981">
    <property type="term" value="F:DNA-binding transcription factor activity, RNA polymerase II-specific"/>
    <property type="evidence" value="ECO:0007669"/>
    <property type="project" value="InterPro"/>
</dbReference>
<comment type="subcellular location">
    <subcellularLocation>
        <location evidence="1">Nucleus</location>
    </subcellularLocation>
</comment>
<dbReference type="Gene3D" id="4.10.240.10">
    <property type="entry name" value="Zn(2)-C6 fungal-type DNA-binding domain"/>
    <property type="match status" value="1"/>
</dbReference>
<reference evidence="5 6" key="1">
    <citation type="submission" date="2015-01" db="EMBL/GenBank/DDBJ databases">
        <title>The Genome Sequence of Ochroconis gallopava CBS43764.</title>
        <authorList>
            <consortium name="The Broad Institute Genomics Platform"/>
            <person name="Cuomo C."/>
            <person name="de Hoog S."/>
            <person name="Gorbushina A."/>
            <person name="Stielow B."/>
            <person name="Teixiera M."/>
            <person name="Abouelleil A."/>
            <person name="Chapman S.B."/>
            <person name="Priest M."/>
            <person name="Young S.K."/>
            <person name="Wortman J."/>
            <person name="Nusbaum C."/>
            <person name="Birren B."/>
        </authorList>
    </citation>
    <scope>NUCLEOTIDE SEQUENCE [LARGE SCALE GENOMIC DNA]</scope>
    <source>
        <strain evidence="5 6">CBS 43764</strain>
    </source>
</reference>
<evidence type="ECO:0000259" key="4">
    <source>
        <dbReference type="PROSITE" id="PS50048"/>
    </source>
</evidence>
<dbReference type="CDD" id="cd12148">
    <property type="entry name" value="fungal_TF_MHR"/>
    <property type="match status" value="1"/>
</dbReference>
<dbReference type="InterPro" id="IPR050613">
    <property type="entry name" value="Sec_Metabolite_Reg"/>
</dbReference>
<gene>
    <name evidence="5" type="ORF">PV09_08775</name>
</gene>
<dbReference type="GO" id="GO:0003677">
    <property type="term" value="F:DNA binding"/>
    <property type="evidence" value="ECO:0007669"/>
    <property type="project" value="InterPro"/>
</dbReference>
<dbReference type="Pfam" id="PF00172">
    <property type="entry name" value="Zn_clus"/>
    <property type="match status" value="1"/>
</dbReference>
<dbReference type="AlphaFoldDB" id="A0A0D1ZZY5"/>
<evidence type="ECO:0000256" key="1">
    <source>
        <dbReference type="ARBA" id="ARBA00004123"/>
    </source>
</evidence>
<dbReference type="SUPFAM" id="SSF57701">
    <property type="entry name" value="Zn2/Cys6 DNA-binding domain"/>
    <property type="match status" value="1"/>
</dbReference>
<dbReference type="HOGENOM" id="CLU_004083_7_2_1"/>